<protein>
    <recommendedName>
        <fullName evidence="4">tRNA 5-hydroxyuridine methyltransferase</fullName>
        <ecNumber evidence="4">2.1.1.-</ecNumber>
    </recommendedName>
    <alternativeName>
        <fullName evidence="4">ho5U methyltransferase</fullName>
    </alternativeName>
</protein>
<dbReference type="GO" id="GO:0008757">
    <property type="term" value="F:S-adenosylmethionine-dependent methyltransferase activity"/>
    <property type="evidence" value="ECO:0007669"/>
    <property type="project" value="TreeGrafter"/>
</dbReference>
<dbReference type="EMBL" id="FNEV01000001">
    <property type="protein sequence ID" value="SDI93706.1"/>
    <property type="molecule type" value="Genomic_DNA"/>
</dbReference>
<dbReference type="PANTHER" id="PTHR10509">
    <property type="entry name" value="O-METHYLTRANSFERASE-RELATED"/>
    <property type="match status" value="1"/>
</dbReference>
<dbReference type="OrthoDB" id="9799672at2"/>
<dbReference type="GO" id="GO:0008171">
    <property type="term" value="F:O-methyltransferase activity"/>
    <property type="evidence" value="ECO:0007669"/>
    <property type="project" value="InterPro"/>
</dbReference>
<keyword evidence="4" id="KW-0819">tRNA processing</keyword>
<comment type="subunit">
    <text evidence="4">Homodimer.</text>
</comment>
<dbReference type="EC" id="2.1.1.-" evidence="4"/>
<feature type="binding site" evidence="4">
    <location>
        <position position="155"/>
    </location>
    <ligand>
        <name>Mg(2+)</name>
        <dbReference type="ChEBI" id="CHEBI:18420"/>
    </ligand>
</feature>
<dbReference type="RefSeq" id="WP_093190683.1">
    <property type="nucleotide sequence ID" value="NZ_FNEV01000001.1"/>
</dbReference>
<dbReference type="PROSITE" id="PS51682">
    <property type="entry name" value="SAM_OMT_I"/>
    <property type="match status" value="1"/>
</dbReference>
<comment type="function">
    <text evidence="4">Catalyzes the methylation of 5-hydroxyuridine (ho5U) to form 5-methoxyuridine (mo5U) at position 34 in tRNAs.</text>
</comment>
<dbReference type="GO" id="GO:0016300">
    <property type="term" value="F:tRNA (uridine) methyltransferase activity"/>
    <property type="evidence" value="ECO:0007669"/>
    <property type="project" value="UniProtKB-UniRule"/>
</dbReference>
<dbReference type="InterPro" id="IPR050362">
    <property type="entry name" value="Cation-dep_OMT"/>
</dbReference>
<evidence type="ECO:0000313" key="6">
    <source>
        <dbReference type="Proteomes" id="UP000199225"/>
    </source>
</evidence>
<feature type="binding site" evidence="4">
    <location>
        <position position="81"/>
    </location>
    <ligand>
        <name>S-adenosyl-L-methionine</name>
        <dbReference type="ChEBI" id="CHEBI:59789"/>
    </ligand>
</feature>
<dbReference type="Pfam" id="PF01596">
    <property type="entry name" value="Methyltransf_3"/>
    <property type="match status" value="1"/>
</dbReference>
<comment type="catalytic activity">
    <reaction evidence="4">
        <text>5-hydroxyuridine(34) in tRNA + S-adenosyl-L-methionine = 5-methoxyuridine(34) in tRNA + S-adenosyl-L-homocysteine + H(+)</text>
        <dbReference type="Rhea" id="RHEA:60524"/>
        <dbReference type="Rhea" id="RHEA-COMP:13381"/>
        <dbReference type="Rhea" id="RHEA-COMP:15591"/>
        <dbReference type="ChEBI" id="CHEBI:15378"/>
        <dbReference type="ChEBI" id="CHEBI:57856"/>
        <dbReference type="ChEBI" id="CHEBI:59789"/>
        <dbReference type="ChEBI" id="CHEBI:136877"/>
        <dbReference type="ChEBI" id="CHEBI:143860"/>
    </reaction>
</comment>
<evidence type="ECO:0000313" key="5">
    <source>
        <dbReference type="EMBL" id="SDI93706.1"/>
    </source>
</evidence>
<keyword evidence="2 4" id="KW-0808">Transferase</keyword>
<dbReference type="HAMAP" id="MF_02217">
    <property type="entry name" value="TrmR_methyltr"/>
    <property type="match status" value="1"/>
</dbReference>
<dbReference type="SUPFAM" id="SSF53335">
    <property type="entry name" value="S-adenosyl-L-methionine-dependent methyltransferases"/>
    <property type="match status" value="1"/>
</dbReference>
<keyword evidence="3 4" id="KW-0949">S-adenosyl-L-methionine</keyword>
<dbReference type="Gene3D" id="3.40.50.150">
    <property type="entry name" value="Vaccinia Virus protein VP39"/>
    <property type="match status" value="1"/>
</dbReference>
<dbReference type="InterPro" id="IPR002935">
    <property type="entry name" value="SAM_O-MeTrfase"/>
</dbReference>
<proteinExistence type="inferred from homology"/>
<keyword evidence="4" id="KW-0460">Magnesium</keyword>
<dbReference type="InterPro" id="IPR029063">
    <property type="entry name" value="SAM-dependent_MTases_sf"/>
</dbReference>
<dbReference type="CDD" id="cd02440">
    <property type="entry name" value="AdoMet_MTases"/>
    <property type="match status" value="1"/>
</dbReference>
<feature type="binding site" evidence="4">
    <location>
        <position position="129"/>
    </location>
    <ligand>
        <name>Mg(2+)</name>
        <dbReference type="ChEBI" id="CHEBI:18420"/>
    </ligand>
</feature>
<organism evidence="5 6">
    <name type="scientific">Salimicrobium halophilum</name>
    <dbReference type="NCBI Taxonomy" id="86666"/>
    <lineage>
        <taxon>Bacteria</taxon>
        <taxon>Bacillati</taxon>
        <taxon>Bacillota</taxon>
        <taxon>Bacilli</taxon>
        <taxon>Bacillales</taxon>
        <taxon>Bacillaceae</taxon>
        <taxon>Salimicrobium</taxon>
    </lineage>
</organism>
<dbReference type="Proteomes" id="UP000199225">
    <property type="component" value="Unassembled WGS sequence"/>
</dbReference>
<feature type="binding site" evidence="4">
    <location>
        <begin position="109"/>
        <end position="110"/>
    </location>
    <ligand>
        <name>S-adenosyl-L-methionine</name>
        <dbReference type="ChEBI" id="CHEBI:59789"/>
    </ligand>
</feature>
<keyword evidence="6" id="KW-1185">Reference proteome</keyword>
<evidence type="ECO:0000256" key="2">
    <source>
        <dbReference type="ARBA" id="ARBA00022679"/>
    </source>
</evidence>
<feature type="binding site" evidence="4">
    <location>
        <position position="34"/>
    </location>
    <ligand>
        <name>S-adenosyl-L-methionine</name>
        <dbReference type="ChEBI" id="CHEBI:59789"/>
    </ligand>
</feature>
<comment type="similarity">
    <text evidence="4">Belongs to the class I-like SAM-binding methyltransferase superfamily. Cation-dependent O-methyltransferase family.</text>
</comment>
<name>A0A1G8PN08_9BACI</name>
<keyword evidence="1 4" id="KW-0489">Methyltransferase</keyword>
<reference evidence="6" key="1">
    <citation type="submission" date="2016-10" db="EMBL/GenBank/DDBJ databases">
        <authorList>
            <person name="Varghese N."/>
            <person name="Submissions S."/>
        </authorList>
    </citation>
    <scope>NUCLEOTIDE SEQUENCE [LARGE SCALE GENOMIC DNA]</scope>
    <source>
        <strain evidence="6">DSM 4771</strain>
    </source>
</reference>
<accession>A0A1G8PN08</accession>
<feature type="binding site" evidence="4">
    <location>
        <position position="64"/>
    </location>
    <ligand>
        <name>S-adenosyl-L-methionine</name>
        <dbReference type="ChEBI" id="CHEBI:59789"/>
    </ligand>
</feature>
<keyword evidence="4" id="KW-0479">Metal-binding</keyword>
<evidence type="ECO:0000256" key="1">
    <source>
        <dbReference type="ARBA" id="ARBA00022603"/>
    </source>
</evidence>
<dbReference type="STRING" id="86666.SAMN04490247_0085"/>
<sequence>MKKETDYLRMLLPDSKENIGDMEQFAELNRIPIMEKESMHFIKQLMRIKKPARVLEIGTAIGYSAIQMADAHPSSHIVSIERDRERYEEAVRNAERSGCGDRLHFYHGDALEVRDLVAKEGPFDVLFIDAAKGQYQKFFEIYAPMLHPDALILSDNVLFKNLVADPDEHDGRMNKIAAKIRAFNEWLTGLEGYETSIVPIGDGVAITVAKDQ</sequence>
<dbReference type="GO" id="GO:0030488">
    <property type="term" value="P:tRNA methylation"/>
    <property type="evidence" value="ECO:0007669"/>
    <property type="project" value="UniProtKB-UniRule"/>
</dbReference>
<dbReference type="AlphaFoldDB" id="A0A1G8PN08"/>
<feature type="binding site" evidence="4">
    <location>
        <position position="156"/>
    </location>
    <ligand>
        <name>Mg(2+)</name>
        <dbReference type="ChEBI" id="CHEBI:18420"/>
    </ligand>
</feature>
<evidence type="ECO:0000256" key="4">
    <source>
        <dbReference type="HAMAP-Rule" id="MF_02217"/>
    </source>
</evidence>
<evidence type="ECO:0000256" key="3">
    <source>
        <dbReference type="ARBA" id="ARBA00022691"/>
    </source>
</evidence>
<dbReference type="GO" id="GO:0000287">
    <property type="term" value="F:magnesium ion binding"/>
    <property type="evidence" value="ECO:0007669"/>
    <property type="project" value="UniProtKB-UniRule"/>
</dbReference>
<dbReference type="PANTHER" id="PTHR10509:SF14">
    <property type="entry name" value="CAFFEOYL-COA O-METHYLTRANSFERASE 3-RELATED"/>
    <property type="match status" value="1"/>
</dbReference>
<feature type="binding site" evidence="4">
    <location>
        <position position="129"/>
    </location>
    <ligand>
        <name>S-adenosyl-L-methionine</name>
        <dbReference type="ChEBI" id="CHEBI:59789"/>
    </ligand>
</feature>
<gene>
    <name evidence="4" type="primary">trmR</name>
    <name evidence="5" type="ORF">SAMN04490247_0085</name>
</gene>
<dbReference type="InterPro" id="IPR043675">
    <property type="entry name" value="TrmR_methyltr"/>
</dbReference>